<dbReference type="InterPro" id="IPR013785">
    <property type="entry name" value="Aldolase_TIM"/>
</dbReference>
<dbReference type="Pfam" id="PF00724">
    <property type="entry name" value="Oxidored_FMN"/>
    <property type="match status" value="1"/>
</dbReference>
<sequence>MSKQTLFTPLQIGDLTLRNRIVLPPLTRCRSDQPGNVPGEMMVDYYRQRASAGFMITEGTQIEPRGQGYAWTPGIHSAEQIAGWKKVTAAVHQEGGTIFCQLWHVGRVSHSELQPGKQPPVAPSAVPATGVRVFIETGPGEGILTAPDAPRELTTAEVKEIVELYRTAAQNAKEAGFDGVELHSANGYLINQFISEHSNFRTDEYGGSLENRLRFLKEVTEAVSSVFGSHRVGVRFAPLFTSTDEERVYLGLVESDPQTTYTVAAEMLNTLEIGYLSIAEADWDNSPDLPETFRIALRKAWRGPIIYSGRYTQEKAEHVLQQGWGDLFGFGRTFIANPDLPERFRHGYPLNAVDAASLYGGTRKGYTDYPFYGS</sequence>
<gene>
    <name evidence="2" type="ORF">AB6T85_04040</name>
</gene>
<dbReference type="SUPFAM" id="SSF51395">
    <property type="entry name" value="FMN-linked oxidoreductases"/>
    <property type="match status" value="1"/>
</dbReference>
<dbReference type="NCBIfam" id="NF007899">
    <property type="entry name" value="PRK10605.1"/>
    <property type="match status" value="1"/>
</dbReference>
<dbReference type="PANTHER" id="PTHR22893:SF91">
    <property type="entry name" value="NADPH DEHYDROGENASE 2-RELATED"/>
    <property type="match status" value="1"/>
</dbReference>
<proteinExistence type="predicted"/>
<dbReference type="CDD" id="cd02933">
    <property type="entry name" value="OYE_like_FMN"/>
    <property type="match status" value="1"/>
</dbReference>
<organism evidence="2 3">
    <name type="scientific">Erwinia aeris</name>
    <dbReference type="NCBI Taxonomy" id="3239803"/>
    <lineage>
        <taxon>Bacteria</taxon>
        <taxon>Pseudomonadati</taxon>
        <taxon>Pseudomonadota</taxon>
        <taxon>Gammaproteobacteria</taxon>
        <taxon>Enterobacterales</taxon>
        <taxon>Erwiniaceae</taxon>
        <taxon>Erwinia</taxon>
    </lineage>
</organism>
<name>A0ABV4E3Y4_9GAMM</name>
<protein>
    <submittedName>
        <fullName evidence="2">Alkene reductase</fullName>
    </submittedName>
</protein>
<accession>A0ABV4E3Y4</accession>
<dbReference type="EMBL" id="JBGFFX010000002">
    <property type="protein sequence ID" value="MEY8769612.1"/>
    <property type="molecule type" value="Genomic_DNA"/>
</dbReference>
<evidence type="ECO:0000313" key="2">
    <source>
        <dbReference type="EMBL" id="MEY8769612.1"/>
    </source>
</evidence>
<dbReference type="InterPro" id="IPR045247">
    <property type="entry name" value="Oye-like"/>
</dbReference>
<comment type="caution">
    <text evidence="2">The sequence shown here is derived from an EMBL/GenBank/DDBJ whole genome shotgun (WGS) entry which is preliminary data.</text>
</comment>
<evidence type="ECO:0000313" key="3">
    <source>
        <dbReference type="Proteomes" id="UP001565243"/>
    </source>
</evidence>
<dbReference type="Gene3D" id="3.20.20.70">
    <property type="entry name" value="Aldolase class I"/>
    <property type="match status" value="1"/>
</dbReference>
<dbReference type="Proteomes" id="UP001565243">
    <property type="component" value="Unassembled WGS sequence"/>
</dbReference>
<keyword evidence="3" id="KW-1185">Reference proteome</keyword>
<dbReference type="PANTHER" id="PTHR22893">
    <property type="entry name" value="NADH OXIDOREDUCTASE-RELATED"/>
    <property type="match status" value="1"/>
</dbReference>
<feature type="domain" description="NADH:flavin oxidoreductase/NADH oxidase N-terminal" evidence="1">
    <location>
        <begin position="6"/>
        <end position="351"/>
    </location>
</feature>
<reference evidence="2 3" key="1">
    <citation type="submission" date="2024-07" db="EMBL/GenBank/DDBJ databases">
        <authorList>
            <person name="Hebao G."/>
        </authorList>
    </citation>
    <scope>NUCLEOTIDE SEQUENCE [LARGE SCALE GENOMIC DNA]</scope>
    <source>
        <strain evidence="2 3">ACCC 02193</strain>
    </source>
</reference>
<evidence type="ECO:0000259" key="1">
    <source>
        <dbReference type="Pfam" id="PF00724"/>
    </source>
</evidence>
<dbReference type="InterPro" id="IPR001155">
    <property type="entry name" value="OxRdtase_FMN_N"/>
</dbReference>
<dbReference type="RefSeq" id="WP_253454624.1">
    <property type="nucleotide sequence ID" value="NZ_JBGFFX010000002.1"/>
</dbReference>